<name>A0A420HI02_9PEZI</name>
<reference evidence="2 3" key="1">
    <citation type="journal article" date="2018" name="BMC Genomics">
        <title>Comparative genome analyses reveal sequence features reflecting distinct modes of host-adaptation between dicot and monocot powdery mildew.</title>
        <authorList>
            <person name="Wu Y."/>
            <person name="Ma X."/>
            <person name="Pan Z."/>
            <person name="Kale S.D."/>
            <person name="Song Y."/>
            <person name="King H."/>
            <person name="Zhang Q."/>
            <person name="Presley C."/>
            <person name="Deng X."/>
            <person name="Wei C.I."/>
            <person name="Xiao S."/>
        </authorList>
    </citation>
    <scope>NUCLEOTIDE SEQUENCE [LARGE SCALE GENOMIC DNA]</scope>
    <source>
        <strain evidence="2">UMSG2</strain>
    </source>
</reference>
<proteinExistence type="predicted"/>
<dbReference type="PANTHER" id="PTHR13593">
    <property type="match status" value="1"/>
</dbReference>
<dbReference type="InterPro" id="IPR000909">
    <property type="entry name" value="PLipase_C_PInositol-sp_X_dom"/>
</dbReference>
<dbReference type="OrthoDB" id="1046782at2759"/>
<evidence type="ECO:0000313" key="3">
    <source>
        <dbReference type="Proteomes" id="UP000286134"/>
    </source>
</evidence>
<evidence type="ECO:0000313" key="2">
    <source>
        <dbReference type="EMBL" id="RKF57086.1"/>
    </source>
</evidence>
<protein>
    <submittedName>
        <fullName evidence="2">Putative plc-like phosphodiesterase</fullName>
    </submittedName>
</protein>
<dbReference type="GO" id="GO:0006629">
    <property type="term" value="P:lipid metabolic process"/>
    <property type="evidence" value="ECO:0007669"/>
    <property type="project" value="InterPro"/>
</dbReference>
<dbReference type="GO" id="GO:0008081">
    <property type="term" value="F:phosphoric diester hydrolase activity"/>
    <property type="evidence" value="ECO:0007669"/>
    <property type="project" value="InterPro"/>
</dbReference>
<dbReference type="Pfam" id="PF00388">
    <property type="entry name" value="PI-PLC-X"/>
    <property type="match status" value="1"/>
</dbReference>
<dbReference type="SUPFAM" id="SSF51695">
    <property type="entry name" value="PLC-like phosphodiesterases"/>
    <property type="match status" value="1"/>
</dbReference>
<gene>
    <name evidence="2" type="ORF">OnM2_076057</name>
</gene>
<dbReference type="InterPro" id="IPR017946">
    <property type="entry name" value="PLC-like_Pdiesterase_TIM-brl"/>
</dbReference>
<keyword evidence="3" id="KW-1185">Reference proteome</keyword>
<organism evidence="2 3">
    <name type="scientific">Erysiphe neolycopersici</name>
    <dbReference type="NCBI Taxonomy" id="212602"/>
    <lineage>
        <taxon>Eukaryota</taxon>
        <taxon>Fungi</taxon>
        <taxon>Dikarya</taxon>
        <taxon>Ascomycota</taxon>
        <taxon>Pezizomycotina</taxon>
        <taxon>Leotiomycetes</taxon>
        <taxon>Erysiphales</taxon>
        <taxon>Erysiphaceae</taxon>
        <taxon>Erysiphe</taxon>
    </lineage>
</organism>
<comment type="caution">
    <text evidence="2">The sequence shown here is derived from an EMBL/GenBank/DDBJ whole genome shotgun (WGS) entry which is preliminary data.</text>
</comment>
<sequence length="323" mass="37496">MNLPGTHDSQTWNYSTETRNSLKYITRLRGSFIAPAKFYRCQEIPLISMLDEGIRVFDLRFAFDVTKTRLVFWHAQALQSQTASVSDVLFAFSKWLDDHPSEVIFVSLKYENSTTLFARYSVEIQKAILHALTSKTARKYFMGARNELGTLGDARGKMILLRRFDLDQLPPEQVEELPGIYFPTVEWTRNGQEIVIVYNRTQNHTAYIEDYYHISNGSLNIRKIFDVIKSKYEVTIAHLEKAVSQFHDHLFWTFTSGERNVNLPPHYPKVIALGKNDEEGMNQKLTFYFQSLKGSKKRLGIVMFDFSNNPPELIKSFLEIQKP</sequence>
<dbReference type="InterPro" id="IPR051057">
    <property type="entry name" value="PI-PLC_domain"/>
</dbReference>
<dbReference type="PANTHER" id="PTHR13593:SF116">
    <property type="entry name" value="PLC-LIKE PHOSPHODIESTERASE"/>
    <property type="match status" value="1"/>
</dbReference>
<dbReference type="Gene3D" id="3.20.20.190">
    <property type="entry name" value="Phosphatidylinositol (PI) phosphodiesterase"/>
    <property type="match status" value="1"/>
</dbReference>
<accession>A0A420HI02</accession>
<feature type="domain" description="Phosphatidylinositol-specific phospholipase C X" evidence="1">
    <location>
        <begin position="40"/>
        <end position="163"/>
    </location>
</feature>
<dbReference type="STRING" id="212602.A0A420HI02"/>
<dbReference type="EMBL" id="MCFK01007695">
    <property type="protein sequence ID" value="RKF57086.1"/>
    <property type="molecule type" value="Genomic_DNA"/>
</dbReference>
<dbReference type="Proteomes" id="UP000286134">
    <property type="component" value="Unassembled WGS sequence"/>
</dbReference>
<dbReference type="AlphaFoldDB" id="A0A420HI02"/>
<evidence type="ECO:0000259" key="1">
    <source>
        <dbReference type="Pfam" id="PF00388"/>
    </source>
</evidence>